<name>C9ZP70_TRYB9</name>
<dbReference type="PANTHER" id="PTHR43433:SF7">
    <property type="entry name" value="ALPHA_BETA FOLD FAMILY, PUTATIVE-RELATED"/>
    <property type="match status" value="1"/>
</dbReference>
<keyword evidence="2" id="KW-0378">Hydrolase</keyword>
<dbReference type="PRINTS" id="PR00111">
    <property type="entry name" value="ABHYDROLASE"/>
</dbReference>
<proteinExistence type="predicted"/>
<evidence type="ECO:0000259" key="1">
    <source>
        <dbReference type="Pfam" id="PF00561"/>
    </source>
</evidence>
<reference evidence="3" key="1">
    <citation type="journal article" date="2010" name="PLoS Negl. Trop. Dis.">
        <title>The genome sequence of Trypanosoma brucei gambiense, causative agent of chronic human african trypanosomiasis.</title>
        <authorList>
            <person name="Jackson A.P."/>
            <person name="Sanders M."/>
            <person name="Berry A."/>
            <person name="McQuillan J."/>
            <person name="Aslett M.A."/>
            <person name="Quail M.A."/>
            <person name="Chukualim B."/>
            <person name="Capewell P."/>
            <person name="MacLeod A."/>
            <person name="Melville S.E."/>
            <person name="Gibson W."/>
            <person name="Barry J.D."/>
            <person name="Berriman M."/>
            <person name="Hertz-Fowler C."/>
        </authorList>
    </citation>
    <scope>NUCLEOTIDE SEQUENCE [LARGE SCALE GENOMIC DNA]</scope>
    <source>
        <strain evidence="3">MHOM/CI/86/DAL972</strain>
    </source>
</reference>
<dbReference type="InterPro" id="IPR029058">
    <property type="entry name" value="AB_hydrolase_fold"/>
</dbReference>
<sequence>MLTTTDTIVKVGKCASTGEDISLSYDTFGNSKDPCLLLVVGLAGVGRVWRDAFCEMIAKKGFYVVRYDNRDVGLSTHLDNQPTPNVMQCLLPQFLSFLRKVPYTLEDMAADGMNLLTALGIERAHVVGSSMGGMIAQIMAIKYPSRVRSLGIIYSHTGSSKRVPETFSTKLLFMKKPKSSALEDVVDFKCALAHHFRGPGYNVDEEEFRKLAKEQLERANDYPQGMLRQLAAILSAKSREECLKTITIPTLIIHGMLDEVVPYQNGLQIAEAVGPAAKLVIYPRMGHEIPVELMPSISQEIADNCGRELTLA</sequence>
<dbReference type="ESTHER" id="tryb2-q582c7">
    <property type="family name" value="Aclacinomycin-methylesterase_RdmC"/>
</dbReference>
<organism evidence="2 3">
    <name type="scientific">Trypanosoma brucei gambiense (strain MHOM/CI/86/DAL972)</name>
    <dbReference type="NCBI Taxonomy" id="679716"/>
    <lineage>
        <taxon>Eukaryota</taxon>
        <taxon>Discoba</taxon>
        <taxon>Euglenozoa</taxon>
        <taxon>Kinetoplastea</taxon>
        <taxon>Metakinetoplastina</taxon>
        <taxon>Trypanosomatida</taxon>
        <taxon>Trypanosomatidae</taxon>
        <taxon>Trypanosoma</taxon>
    </lineage>
</organism>
<dbReference type="InterPro" id="IPR050471">
    <property type="entry name" value="AB_hydrolase"/>
</dbReference>
<dbReference type="Pfam" id="PF00561">
    <property type="entry name" value="Abhydrolase_1"/>
    <property type="match status" value="1"/>
</dbReference>
<gene>
    <name evidence="2" type="ORF">TbgDal_V3360</name>
</gene>
<dbReference type="EMBL" id="FN554968">
    <property type="protein sequence ID" value="CBH11198.1"/>
    <property type="molecule type" value="Genomic_DNA"/>
</dbReference>
<feature type="domain" description="AB hydrolase-1" evidence="1">
    <location>
        <begin position="35"/>
        <end position="289"/>
    </location>
</feature>
<dbReference type="PANTHER" id="PTHR43433">
    <property type="entry name" value="HYDROLASE, ALPHA/BETA FOLD FAMILY PROTEIN"/>
    <property type="match status" value="1"/>
</dbReference>
<evidence type="ECO:0000313" key="3">
    <source>
        <dbReference type="Proteomes" id="UP000002316"/>
    </source>
</evidence>
<dbReference type="AlphaFoldDB" id="C9ZP70"/>
<dbReference type="Gene3D" id="3.40.50.1820">
    <property type="entry name" value="alpha/beta hydrolase"/>
    <property type="match status" value="1"/>
</dbReference>
<accession>C9ZP70</accession>
<protein>
    <submittedName>
        <fullName evidence="2">Hydrolase, alpha/beta fold family, putative</fullName>
    </submittedName>
</protein>
<dbReference type="InterPro" id="IPR000073">
    <property type="entry name" value="AB_hydrolase_1"/>
</dbReference>
<dbReference type="GeneID" id="23861333"/>
<dbReference type="VEuPathDB" id="TriTrypDB:Tbg972.5.3360"/>
<dbReference type="RefSeq" id="XP_011773485.1">
    <property type="nucleotide sequence ID" value="XM_011775183.1"/>
</dbReference>
<dbReference type="OrthoDB" id="19657at2759"/>
<dbReference type="Proteomes" id="UP000002316">
    <property type="component" value="Chromosome 5"/>
</dbReference>
<dbReference type="KEGG" id="tbg:TbgDal_V3360"/>
<dbReference type="SUPFAM" id="SSF53474">
    <property type="entry name" value="alpha/beta-Hydrolases"/>
    <property type="match status" value="1"/>
</dbReference>
<dbReference type="GO" id="GO:0016787">
    <property type="term" value="F:hydrolase activity"/>
    <property type="evidence" value="ECO:0007669"/>
    <property type="project" value="UniProtKB-KW"/>
</dbReference>
<evidence type="ECO:0000313" key="2">
    <source>
        <dbReference type="EMBL" id="CBH11198.1"/>
    </source>
</evidence>